<gene>
    <name evidence="1" type="ORF">AAFF_G00019950</name>
</gene>
<dbReference type="AlphaFoldDB" id="A0AAD7R4N5"/>
<keyword evidence="2" id="KW-1185">Reference proteome</keyword>
<reference evidence="1" key="1">
    <citation type="journal article" date="2023" name="Science">
        <title>Genome structures resolve the early diversification of teleost fishes.</title>
        <authorList>
            <person name="Parey E."/>
            <person name="Louis A."/>
            <person name="Montfort J."/>
            <person name="Bouchez O."/>
            <person name="Roques C."/>
            <person name="Iampietro C."/>
            <person name="Lluch J."/>
            <person name="Castinel A."/>
            <person name="Donnadieu C."/>
            <person name="Desvignes T."/>
            <person name="Floi Bucao C."/>
            <person name="Jouanno E."/>
            <person name="Wen M."/>
            <person name="Mejri S."/>
            <person name="Dirks R."/>
            <person name="Jansen H."/>
            <person name="Henkel C."/>
            <person name="Chen W.J."/>
            <person name="Zahm M."/>
            <person name="Cabau C."/>
            <person name="Klopp C."/>
            <person name="Thompson A.W."/>
            <person name="Robinson-Rechavi M."/>
            <person name="Braasch I."/>
            <person name="Lecointre G."/>
            <person name="Bobe J."/>
            <person name="Postlethwait J.H."/>
            <person name="Berthelot C."/>
            <person name="Roest Crollius H."/>
            <person name="Guiguen Y."/>
        </authorList>
    </citation>
    <scope>NUCLEOTIDE SEQUENCE</scope>
    <source>
        <strain evidence="1">NC1722</strain>
    </source>
</reference>
<dbReference type="EMBL" id="JAINUG010001071">
    <property type="protein sequence ID" value="KAJ8358264.1"/>
    <property type="molecule type" value="Genomic_DNA"/>
</dbReference>
<evidence type="ECO:0000313" key="1">
    <source>
        <dbReference type="EMBL" id="KAJ8358264.1"/>
    </source>
</evidence>
<name>A0AAD7R4N5_9TELE</name>
<protein>
    <submittedName>
        <fullName evidence="1">Uncharacterized protein</fullName>
    </submittedName>
</protein>
<proteinExistence type="predicted"/>
<accession>A0AAD7R4N5</accession>
<comment type="caution">
    <text evidence="1">The sequence shown here is derived from an EMBL/GenBank/DDBJ whole genome shotgun (WGS) entry which is preliminary data.</text>
</comment>
<sequence length="72" mass="7489">MVAPAGRTPGCFTMARSPVTSSKPNWRATSDAISIIAAVQTCLSRTSLWTRMTYASPGWPSSPASASGLAQS</sequence>
<dbReference type="Proteomes" id="UP001221898">
    <property type="component" value="Unassembled WGS sequence"/>
</dbReference>
<evidence type="ECO:0000313" key="2">
    <source>
        <dbReference type="Proteomes" id="UP001221898"/>
    </source>
</evidence>
<organism evidence="1 2">
    <name type="scientific">Aldrovandia affinis</name>
    <dbReference type="NCBI Taxonomy" id="143900"/>
    <lineage>
        <taxon>Eukaryota</taxon>
        <taxon>Metazoa</taxon>
        <taxon>Chordata</taxon>
        <taxon>Craniata</taxon>
        <taxon>Vertebrata</taxon>
        <taxon>Euteleostomi</taxon>
        <taxon>Actinopterygii</taxon>
        <taxon>Neopterygii</taxon>
        <taxon>Teleostei</taxon>
        <taxon>Notacanthiformes</taxon>
        <taxon>Halosauridae</taxon>
        <taxon>Aldrovandia</taxon>
    </lineage>
</organism>